<keyword evidence="8" id="KW-0539">Nucleus</keyword>
<dbReference type="InterPro" id="IPR000182">
    <property type="entry name" value="GNAT_dom"/>
</dbReference>
<evidence type="ECO:0000256" key="8">
    <source>
        <dbReference type="ARBA" id="ARBA00023242"/>
    </source>
</evidence>
<dbReference type="GO" id="GO:0043998">
    <property type="term" value="F:histone H2A acetyltransferase activity"/>
    <property type="evidence" value="ECO:0007669"/>
    <property type="project" value="InterPro"/>
</dbReference>
<name>A0A1W0X3S9_HYPEX</name>
<proteinExistence type="inferred from homology"/>
<dbReference type="GO" id="GO:0005634">
    <property type="term" value="C:nucleus"/>
    <property type="evidence" value="ECO:0007669"/>
    <property type="project" value="UniProtKB-SubCell"/>
</dbReference>
<feature type="domain" description="N-acetyltransferase" evidence="12">
    <location>
        <begin position="55"/>
        <end position="210"/>
    </location>
</feature>
<keyword evidence="7" id="KW-0808">Transferase</keyword>
<dbReference type="EMBL" id="MTYJ01000019">
    <property type="protein sequence ID" value="OQV22165.1"/>
    <property type="molecule type" value="Genomic_DNA"/>
</dbReference>
<accession>A0A1W0X3S9</accession>
<dbReference type="AlphaFoldDB" id="A0A1W0X3S9"/>
<gene>
    <name evidence="13" type="ORF">BV898_04011</name>
</gene>
<evidence type="ECO:0000256" key="5">
    <source>
        <dbReference type="ARBA" id="ARBA00015043"/>
    </source>
</evidence>
<organism evidence="13 14">
    <name type="scientific">Hypsibius exemplaris</name>
    <name type="common">Freshwater tardigrade</name>
    <dbReference type="NCBI Taxonomy" id="2072580"/>
    <lineage>
        <taxon>Eukaryota</taxon>
        <taxon>Metazoa</taxon>
        <taxon>Ecdysozoa</taxon>
        <taxon>Tardigrada</taxon>
        <taxon>Eutardigrada</taxon>
        <taxon>Parachela</taxon>
        <taxon>Hypsibioidea</taxon>
        <taxon>Hypsibiidae</taxon>
        <taxon>Hypsibius</taxon>
    </lineage>
</organism>
<evidence type="ECO:0000259" key="12">
    <source>
        <dbReference type="PROSITE" id="PS51186"/>
    </source>
</evidence>
<evidence type="ECO:0000313" key="13">
    <source>
        <dbReference type="EMBL" id="OQV22165.1"/>
    </source>
</evidence>
<dbReference type="GO" id="GO:1990189">
    <property type="term" value="F:protein N-terminal-serine acetyltransferase activity"/>
    <property type="evidence" value="ECO:0007669"/>
    <property type="project" value="UniProtKB-EC"/>
</dbReference>
<evidence type="ECO:0000256" key="4">
    <source>
        <dbReference type="ARBA" id="ARBA00012950"/>
    </source>
</evidence>
<dbReference type="PANTHER" id="PTHR20531:SF1">
    <property type="entry name" value="N-ALPHA-ACETYLTRANSFERASE 40"/>
    <property type="match status" value="1"/>
</dbReference>
<keyword evidence="6" id="KW-0963">Cytoplasm</keyword>
<evidence type="ECO:0000256" key="3">
    <source>
        <dbReference type="ARBA" id="ARBA00008870"/>
    </source>
</evidence>
<dbReference type="EC" id="2.3.1.257" evidence="4"/>
<comment type="caution">
    <text evidence="13">The sequence shown here is derived from an EMBL/GenBank/DDBJ whole genome shotgun (WGS) entry which is preliminary data.</text>
</comment>
<sequence length="211" mass="24783">MKRARKAMGGRLYTAERRVQEANSQSDPTSCLTAEQRVFTTSKDREITLECFRVGTLREREPHIIEWMFTLVERNMKEHYEACSWGWNGKAKYNEMTEPDAWYLIAKDYANSSLAGFCHFRFVVDYGVEVVYCYELQVEALYRSEQIGRRVMAALEALSLQWKMKKVVLTVLRLNQRAINFYMDCGYTYDETSPAREEPEPHYIFSKPTFG</sequence>
<evidence type="ECO:0000256" key="10">
    <source>
        <dbReference type="ARBA" id="ARBA00047821"/>
    </source>
</evidence>
<dbReference type="GO" id="GO:0010485">
    <property type="term" value="F:histone H4 acetyltransferase activity"/>
    <property type="evidence" value="ECO:0007669"/>
    <property type="project" value="InterPro"/>
</dbReference>
<evidence type="ECO:0000313" key="14">
    <source>
        <dbReference type="Proteomes" id="UP000192578"/>
    </source>
</evidence>
<dbReference type="GO" id="GO:0005737">
    <property type="term" value="C:cytoplasm"/>
    <property type="evidence" value="ECO:0007669"/>
    <property type="project" value="UniProtKB-SubCell"/>
</dbReference>
<dbReference type="SUPFAM" id="SSF55729">
    <property type="entry name" value="Acyl-CoA N-acyltransferases (Nat)"/>
    <property type="match status" value="1"/>
</dbReference>
<comment type="catalytic activity">
    <reaction evidence="10">
        <text>N-terminal L-seryl-[histone H2A] + acetyl-CoA = N-terminal N(alpha)-acetyl-L-seryl-[histone H2A] + CoA + H(+)</text>
        <dbReference type="Rhea" id="RHEA:50600"/>
        <dbReference type="Rhea" id="RHEA-COMP:12742"/>
        <dbReference type="Rhea" id="RHEA-COMP:12744"/>
        <dbReference type="ChEBI" id="CHEBI:15378"/>
        <dbReference type="ChEBI" id="CHEBI:57287"/>
        <dbReference type="ChEBI" id="CHEBI:57288"/>
        <dbReference type="ChEBI" id="CHEBI:64738"/>
        <dbReference type="ChEBI" id="CHEBI:83690"/>
        <dbReference type="EC" id="2.3.1.257"/>
    </reaction>
</comment>
<comment type="subcellular location">
    <subcellularLocation>
        <location evidence="2">Cytoplasm</location>
    </subcellularLocation>
    <subcellularLocation>
        <location evidence="1">Nucleus</location>
    </subcellularLocation>
</comment>
<evidence type="ECO:0000256" key="9">
    <source>
        <dbReference type="ARBA" id="ARBA00023315"/>
    </source>
</evidence>
<dbReference type="Proteomes" id="UP000192578">
    <property type="component" value="Unassembled WGS sequence"/>
</dbReference>
<dbReference type="Pfam" id="PF00583">
    <property type="entry name" value="Acetyltransf_1"/>
    <property type="match status" value="1"/>
</dbReference>
<comment type="similarity">
    <text evidence="3">Belongs to the acetyltransferase family. NAA40 subfamily.</text>
</comment>
<dbReference type="InterPro" id="IPR016181">
    <property type="entry name" value="Acyl_CoA_acyltransferase"/>
</dbReference>
<comment type="catalytic activity">
    <reaction evidence="11">
        <text>N-terminal L-seryl-[histone H4] + acetyl-CoA = N-terminal N(alpha)-acetyl-L-seryl-[histone H4] + CoA + H(+)</text>
        <dbReference type="Rhea" id="RHEA:50596"/>
        <dbReference type="Rhea" id="RHEA-COMP:12740"/>
        <dbReference type="Rhea" id="RHEA-COMP:12743"/>
        <dbReference type="ChEBI" id="CHEBI:15378"/>
        <dbReference type="ChEBI" id="CHEBI:57287"/>
        <dbReference type="ChEBI" id="CHEBI:57288"/>
        <dbReference type="ChEBI" id="CHEBI:64738"/>
        <dbReference type="ChEBI" id="CHEBI:83690"/>
        <dbReference type="EC" id="2.3.1.257"/>
    </reaction>
</comment>
<dbReference type="PROSITE" id="PS51186">
    <property type="entry name" value="GNAT"/>
    <property type="match status" value="1"/>
</dbReference>
<keyword evidence="9" id="KW-0012">Acyltransferase</keyword>
<reference evidence="14" key="1">
    <citation type="submission" date="2017-01" db="EMBL/GenBank/DDBJ databases">
        <title>Comparative genomics of anhydrobiosis in the tardigrade Hypsibius dujardini.</title>
        <authorList>
            <person name="Yoshida Y."/>
            <person name="Koutsovoulos G."/>
            <person name="Laetsch D."/>
            <person name="Stevens L."/>
            <person name="Kumar S."/>
            <person name="Horikawa D."/>
            <person name="Ishino K."/>
            <person name="Komine S."/>
            <person name="Tomita M."/>
            <person name="Blaxter M."/>
            <person name="Arakawa K."/>
        </authorList>
    </citation>
    <scope>NUCLEOTIDE SEQUENCE [LARGE SCALE GENOMIC DNA]</scope>
    <source>
        <strain evidence="14">Z151</strain>
    </source>
</reference>
<evidence type="ECO:0000256" key="11">
    <source>
        <dbReference type="ARBA" id="ARBA00049524"/>
    </source>
</evidence>
<evidence type="ECO:0000256" key="1">
    <source>
        <dbReference type="ARBA" id="ARBA00004123"/>
    </source>
</evidence>
<dbReference type="Gene3D" id="3.40.630.30">
    <property type="match status" value="1"/>
</dbReference>
<evidence type="ECO:0000256" key="7">
    <source>
        <dbReference type="ARBA" id="ARBA00022679"/>
    </source>
</evidence>
<evidence type="ECO:0000256" key="2">
    <source>
        <dbReference type="ARBA" id="ARBA00004496"/>
    </source>
</evidence>
<dbReference type="PANTHER" id="PTHR20531">
    <property type="entry name" value="N-ALPHA-ACETYLTRANSFERASE 40"/>
    <property type="match status" value="1"/>
</dbReference>
<protein>
    <recommendedName>
        <fullName evidence="5">N-alpha-acetyltransferase 40</fullName>
        <ecNumber evidence="4">2.3.1.257</ecNumber>
    </recommendedName>
</protein>
<evidence type="ECO:0000256" key="6">
    <source>
        <dbReference type="ARBA" id="ARBA00022490"/>
    </source>
</evidence>
<keyword evidence="14" id="KW-1185">Reference proteome</keyword>
<dbReference type="OrthoDB" id="424551at2759"/>
<dbReference type="InterPro" id="IPR039949">
    <property type="entry name" value="NAA40"/>
</dbReference>